<feature type="domain" description="HTH iclR-type" evidence="2">
    <location>
        <begin position="35"/>
        <end position="67"/>
    </location>
</feature>
<evidence type="ECO:0000259" key="2">
    <source>
        <dbReference type="Pfam" id="PF09339"/>
    </source>
</evidence>
<dbReference type="InterPro" id="IPR036390">
    <property type="entry name" value="WH_DNA-bd_sf"/>
</dbReference>
<evidence type="ECO:0000313" key="3">
    <source>
        <dbReference type="EMBL" id="NEE03521.1"/>
    </source>
</evidence>
<dbReference type="PANTHER" id="PTHR18964:SF149">
    <property type="entry name" value="BIFUNCTIONAL UDP-N-ACETYLGLUCOSAMINE 2-EPIMERASE_N-ACETYLMANNOSAMINE KINASE"/>
    <property type="match status" value="1"/>
</dbReference>
<dbReference type="EMBL" id="JAAGOA010000023">
    <property type="protein sequence ID" value="NEE03521.1"/>
    <property type="molecule type" value="Genomic_DNA"/>
</dbReference>
<gene>
    <name evidence="3" type="ORF">G1H10_25475</name>
</gene>
<dbReference type="RefSeq" id="WP_163743252.1">
    <property type="nucleotide sequence ID" value="NZ_JAAGOA010000023.1"/>
</dbReference>
<keyword evidence="4" id="KW-1185">Reference proteome</keyword>
<dbReference type="SUPFAM" id="SSF53067">
    <property type="entry name" value="Actin-like ATPase domain"/>
    <property type="match status" value="1"/>
</dbReference>
<dbReference type="GO" id="GO:0003677">
    <property type="term" value="F:DNA binding"/>
    <property type="evidence" value="ECO:0007669"/>
    <property type="project" value="InterPro"/>
</dbReference>
<dbReference type="InterPro" id="IPR000600">
    <property type="entry name" value="ROK"/>
</dbReference>
<sequence>MRDGRVLSPAAVPVDHLALRRHNLAVVVNRLRADGPRSRARIAADTGLTKATVSSLVAELVELGLVRDGELERDGGIGRPGQTIELDGRVCGLGVEIRPDGVAIAALDLRGTEVIARHVMLDTAGIGAERALDAVAEAVVAAATELRRRGLRIVGLTVAVPGLVDAAAEMLTHSPTLSWREVAVVDGLSRRLTGQVGPVRLENDANLGARAEYATGAAAGCDLVYLSGYIGVGAGIVVGGALLRGADGYGGEVGHLPIGDRSHVCGCGRRGCWETEVGLGALLREVADPGDPLTDMSAPVEQRLAEIRRRAELGDGRTVRGLQAVAASLSIGCSMLADLVNPRVIILGGYFAVLSDFLTPAVETELDRHRLAAGPQGCRIERSTLGFAAACWGGAHIALETVLTDPASTADTAVQTEVLGGTT</sequence>
<organism evidence="3 4">
    <name type="scientific">Phytoactinopolyspora halotolerans</name>
    <dbReference type="NCBI Taxonomy" id="1981512"/>
    <lineage>
        <taxon>Bacteria</taxon>
        <taxon>Bacillati</taxon>
        <taxon>Actinomycetota</taxon>
        <taxon>Actinomycetes</taxon>
        <taxon>Jiangellales</taxon>
        <taxon>Jiangellaceae</taxon>
        <taxon>Phytoactinopolyspora</taxon>
    </lineage>
</organism>
<dbReference type="PANTHER" id="PTHR18964">
    <property type="entry name" value="ROK (REPRESSOR, ORF, KINASE) FAMILY"/>
    <property type="match status" value="1"/>
</dbReference>
<dbReference type="GO" id="GO:0006355">
    <property type="term" value="P:regulation of DNA-templated transcription"/>
    <property type="evidence" value="ECO:0007669"/>
    <property type="project" value="InterPro"/>
</dbReference>
<protein>
    <submittedName>
        <fullName evidence="3">ROK family transcriptional regulator</fullName>
    </submittedName>
</protein>
<dbReference type="InterPro" id="IPR043129">
    <property type="entry name" value="ATPase_NBD"/>
</dbReference>
<accession>A0A6L9SGL0</accession>
<reference evidence="3 4" key="1">
    <citation type="submission" date="2020-02" db="EMBL/GenBank/DDBJ databases">
        <authorList>
            <person name="Li X.-J."/>
            <person name="Han X.-M."/>
        </authorList>
    </citation>
    <scope>NUCLEOTIDE SEQUENCE [LARGE SCALE GENOMIC DNA]</scope>
    <source>
        <strain evidence="3 4">CCTCC AB 2017055</strain>
    </source>
</reference>
<comment type="similarity">
    <text evidence="1">Belongs to the ROK (NagC/XylR) family.</text>
</comment>
<dbReference type="InterPro" id="IPR036388">
    <property type="entry name" value="WH-like_DNA-bd_sf"/>
</dbReference>
<dbReference type="InterPro" id="IPR005471">
    <property type="entry name" value="Tscrpt_reg_IclR_N"/>
</dbReference>
<dbReference type="SUPFAM" id="SSF46785">
    <property type="entry name" value="Winged helix' DNA-binding domain"/>
    <property type="match status" value="1"/>
</dbReference>
<comment type="caution">
    <text evidence="3">The sequence shown here is derived from an EMBL/GenBank/DDBJ whole genome shotgun (WGS) entry which is preliminary data.</text>
</comment>
<evidence type="ECO:0000313" key="4">
    <source>
        <dbReference type="Proteomes" id="UP000475214"/>
    </source>
</evidence>
<dbReference type="AlphaFoldDB" id="A0A6L9SGL0"/>
<dbReference type="Pfam" id="PF09339">
    <property type="entry name" value="HTH_IclR"/>
    <property type="match status" value="1"/>
</dbReference>
<dbReference type="Gene3D" id="3.30.420.40">
    <property type="match status" value="2"/>
</dbReference>
<dbReference type="Proteomes" id="UP000475214">
    <property type="component" value="Unassembled WGS sequence"/>
</dbReference>
<proteinExistence type="inferred from homology"/>
<dbReference type="Gene3D" id="1.10.10.10">
    <property type="entry name" value="Winged helix-like DNA-binding domain superfamily/Winged helix DNA-binding domain"/>
    <property type="match status" value="1"/>
</dbReference>
<name>A0A6L9SGL0_9ACTN</name>
<evidence type="ECO:0000256" key="1">
    <source>
        <dbReference type="ARBA" id="ARBA00006479"/>
    </source>
</evidence>
<dbReference type="Pfam" id="PF00480">
    <property type="entry name" value="ROK"/>
    <property type="match status" value="1"/>
</dbReference>